<dbReference type="AlphaFoldDB" id="A0AAJ6HT44"/>
<keyword evidence="3" id="KW-0804">Transcription</keyword>
<dbReference type="PANTHER" id="PTHR44688">
    <property type="entry name" value="DNA-BINDING TRANSCRIPTIONAL ACTIVATOR DEVR_DOSR"/>
    <property type="match status" value="1"/>
</dbReference>
<dbReference type="SUPFAM" id="SSF46894">
    <property type="entry name" value="C-terminal effector domain of the bipartite response regulators"/>
    <property type="match status" value="1"/>
</dbReference>
<name>A0AAJ6HT44_9ACTN</name>
<organism evidence="5 6">
    <name type="scientific">Micromonospora profundi</name>
    <dbReference type="NCBI Taxonomy" id="1420889"/>
    <lineage>
        <taxon>Bacteria</taxon>
        <taxon>Bacillati</taxon>
        <taxon>Actinomycetota</taxon>
        <taxon>Actinomycetes</taxon>
        <taxon>Micromonosporales</taxon>
        <taxon>Micromonosporaceae</taxon>
        <taxon>Micromonospora</taxon>
    </lineage>
</organism>
<dbReference type="GO" id="GO:0003677">
    <property type="term" value="F:DNA binding"/>
    <property type="evidence" value="ECO:0007669"/>
    <property type="project" value="UniProtKB-KW"/>
</dbReference>
<dbReference type="KEGG" id="mprn:Q3V37_18705"/>
<dbReference type="InterPro" id="IPR000792">
    <property type="entry name" value="Tscrpt_reg_LuxR_C"/>
</dbReference>
<dbReference type="InterPro" id="IPR016032">
    <property type="entry name" value="Sig_transdc_resp-reg_C-effctor"/>
</dbReference>
<dbReference type="SMART" id="SM00421">
    <property type="entry name" value="HTH_LUXR"/>
    <property type="match status" value="1"/>
</dbReference>
<evidence type="ECO:0000256" key="2">
    <source>
        <dbReference type="ARBA" id="ARBA00023125"/>
    </source>
</evidence>
<protein>
    <submittedName>
        <fullName evidence="5">Response regulator transcription factor</fullName>
    </submittedName>
</protein>
<dbReference type="Gene3D" id="3.40.50.2300">
    <property type="match status" value="1"/>
</dbReference>
<dbReference type="PRINTS" id="PR00038">
    <property type="entry name" value="HTHLUXR"/>
</dbReference>
<evidence type="ECO:0000256" key="1">
    <source>
        <dbReference type="ARBA" id="ARBA00023015"/>
    </source>
</evidence>
<gene>
    <name evidence="5" type="ORF">Q3V37_18705</name>
</gene>
<accession>A0AAJ6HT44</accession>
<reference evidence="5 6" key="1">
    <citation type="submission" date="2023-07" db="EMBL/GenBank/DDBJ databases">
        <title>Micromonospora profundi TRM 95458 converts glycerol to a new osmotic compound.</title>
        <authorList>
            <person name="Lu D."/>
        </authorList>
    </citation>
    <scope>NUCLEOTIDE SEQUENCE [LARGE SCALE GENOMIC DNA]</scope>
    <source>
        <strain evidence="5 6">TRM95458</strain>
    </source>
</reference>
<dbReference type="PANTHER" id="PTHR44688:SF16">
    <property type="entry name" value="DNA-BINDING TRANSCRIPTIONAL ACTIVATOR DEVR_DOSR"/>
    <property type="match status" value="1"/>
</dbReference>
<dbReference type="GO" id="GO:0006355">
    <property type="term" value="P:regulation of DNA-templated transcription"/>
    <property type="evidence" value="ECO:0007669"/>
    <property type="project" value="InterPro"/>
</dbReference>
<evidence type="ECO:0000313" key="5">
    <source>
        <dbReference type="EMBL" id="WLS43434.1"/>
    </source>
</evidence>
<evidence type="ECO:0000259" key="4">
    <source>
        <dbReference type="PROSITE" id="PS50043"/>
    </source>
</evidence>
<keyword evidence="2" id="KW-0238">DNA-binding</keyword>
<evidence type="ECO:0000313" key="6">
    <source>
        <dbReference type="Proteomes" id="UP001235874"/>
    </source>
</evidence>
<feature type="domain" description="HTH luxR-type" evidence="4">
    <location>
        <begin position="140"/>
        <end position="205"/>
    </location>
</feature>
<keyword evidence="1" id="KW-0805">Transcription regulation</keyword>
<evidence type="ECO:0000256" key="3">
    <source>
        <dbReference type="ARBA" id="ARBA00023163"/>
    </source>
</evidence>
<dbReference type="Proteomes" id="UP001235874">
    <property type="component" value="Chromosome"/>
</dbReference>
<dbReference type="Pfam" id="PF00196">
    <property type="entry name" value="GerE"/>
    <property type="match status" value="1"/>
</dbReference>
<dbReference type="CDD" id="cd06170">
    <property type="entry name" value="LuxR_C_like"/>
    <property type="match status" value="1"/>
</dbReference>
<proteinExistence type="predicted"/>
<dbReference type="EMBL" id="CP130472">
    <property type="protein sequence ID" value="WLS43434.1"/>
    <property type="molecule type" value="Genomic_DNA"/>
</dbReference>
<sequence length="207" mass="22347">MAKTRVRVQATDPLVGMGLSSYLAMHSDFQVVTSKDEDAFDVAVVAAEGFTAATVTALRLTAATVARPVVLVVSDIDESQLITAVECGVVAILPRASVNQERLAQSVRAARAGGGMMPPHLIGRLLDHFRRLQRDVLLPNGLTLSGLTAREIEVLRLLADGLDTTEIAEEMRYSVRTVKAIIYGVMGRYKLRNRSQVVAHAVRAGLI</sequence>
<dbReference type="PROSITE" id="PS50043">
    <property type="entry name" value="HTH_LUXR_2"/>
    <property type="match status" value="1"/>
</dbReference>
<keyword evidence="6" id="KW-1185">Reference proteome</keyword>